<accession>A0A6L5YZ35</accession>
<dbReference type="AlphaFoldDB" id="A0A6L5YZ35"/>
<comment type="similarity">
    <text evidence="3">Belongs to the Nudix hydrolase family.</text>
</comment>
<dbReference type="PROSITE" id="PS51462">
    <property type="entry name" value="NUDIX"/>
    <property type="match status" value="1"/>
</dbReference>
<evidence type="ECO:0000256" key="2">
    <source>
        <dbReference type="ARBA" id="ARBA00022801"/>
    </source>
</evidence>
<dbReference type="Proteomes" id="UP000474957">
    <property type="component" value="Unassembled WGS sequence"/>
</dbReference>
<organism evidence="5 6">
    <name type="scientific">Halovulum marinum</name>
    <dbReference type="NCBI Taxonomy" id="2662447"/>
    <lineage>
        <taxon>Bacteria</taxon>
        <taxon>Pseudomonadati</taxon>
        <taxon>Pseudomonadota</taxon>
        <taxon>Alphaproteobacteria</taxon>
        <taxon>Rhodobacterales</taxon>
        <taxon>Paracoccaceae</taxon>
        <taxon>Halovulum</taxon>
    </lineage>
</organism>
<evidence type="ECO:0000259" key="4">
    <source>
        <dbReference type="PROSITE" id="PS51462"/>
    </source>
</evidence>
<dbReference type="PRINTS" id="PR00502">
    <property type="entry name" value="NUDIXFAMILY"/>
</dbReference>
<evidence type="ECO:0000256" key="1">
    <source>
        <dbReference type="ARBA" id="ARBA00001946"/>
    </source>
</evidence>
<dbReference type="PANTHER" id="PTHR43736:SF1">
    <property type="entry name" value="DIHYDRONEOPTERIN TRIPHOSPHATE DIPHOSPHATASE"/>
    <property type="match status" value="1"/>
</dbReference>
<dbReference type="RefSeq" id="WP_154446010.1">
    <property type="nucleotide sequence ID" value="NZ_WIND01000004.1"/>
</dbReference>
<name>A0A6L5YZ35_9RHOB</name>
<comment type="cofactor">
    <cofactor evidence="1">
        <name>Mg(2+)</name>
        <dbReference type="ChEBI" id="CHEBI:18420"/>
    </cofactor>
</comment>
<reference evidence="5 6" key="1">
    <citation type="submission" date="2019-10" db="EMBL/GenBank/DDBJ databases">
        <title>Cognatihalovulum marinum gen. nov. sp. nov., a new member of the family Rhodobacteraceae isolated from deep seawater of the Northwest Indian Ocean.</title>
        <authorList>
            <person name="Ruan C."/>
            <person name="Wang J."/>
            <person name="Zheng X."/>
            <person name="Song L."/>
            <person name="Zhu Y."/>
            <person name="Huang Y."/>
            <person name="Lu Z."/>
            <person name="Du W."/>
            <person name="Huang L."/>
            <person name="Dai X."/>
        </authorList>
    </citation>
    <scope>NUCLEOTIDE SEQUENCE [LARGE SCALE GENOMIC DNA]</scope>
    <source>
        <strain evidence="5 6">2CG4</strain>
    </source>
</reference>
<evidence type="ECO:0000313" key="6">
    <source>
        <dbReference type="Proteomes" id="UP000474957"/>
    </source>
</evidence>
<dbReference type="PROSITE" id="PS00893">
    <property type="entry name" value="NUDIX_BOX"/>
    <property type="match status" value="1"/>
</dbReference>
<comment type="caution">
    <text evidence="5">The sequence shown here is derived from an EMBL/GenBank/DDBJ whole genome shotgun (WGS) entry which is preliminary data.</text>
</comment>
<dbReference type="InterPro" id="IPR020476">
    <property type="entry name" value="Nudix_hydrolase"/>
</dbReference>
<dbReference type="SUPFAM" id="SSF55811">
    <property type="entry name" value="Nudix"/>
    <property type="match status" value="1"/>
</dbReference>
<sequence>MRRFGTPPRPGIRYTDRPGAYGVIPGPGGLLLTGQTRPRVEIQLPGGGIDPGETPVQALLREAREETGWTIRVRRRLGVYQRFTWMPEYRLWARKICHIYLCAPGLRLGPPHEVGHRALWMPPGRAVRALGSDGDAWHVARHFRLL</sequence>
<dbReference type="Gene3D" id="3.90.79.10">
    <property type="entry name" value="Nucleoside Triphosphate Pyrophosphohydrolase"/>
    <property type="match status" value="1"/>
</dbReference>
<evidence type="ECO:0000256" key="3">
    <source>
        <dbReference type="RuleBase" id="RU003476"/>
    </source>
</evidence>
<proteinExistence type="inferred from homology"/>
<dbReference type="InterPro" id="IPR020084">
    <property type="entry name" value="NUDIX_hydrolase_CS"/>
</dbReference>
<dbReference type="PANTHER" id="PTHR43736">
    <property type="entry name" value="ADP-RIBOSE PYROPHOSPHATASE"/>
    <property type="match status" value="1"/>
</dbReference>
<dbReference type="InterPro" id="IPR000086">
    <property type="entry name" value="NUDIX_hydrolase_dom"/>
</dbReference>
<gene>
    <name evidence="5" type="ORF">GE300_07880</name>
</gene>
<dbReference type="EMBL" id="WIND01000004">
    <property type="protein sequence ID" value="MSU89533.1"/>
    <property type="molecule type" value="Genomic_DNA"/>
</dbReference>
<keyword evidence="6" id="KW-1185">Reference proteome</keyword>
<protein>
    <submittedName>
        <fullName evidence="5">NUDIX domain-containing protein</fullName>
    </submittedName>
</protein>
<evidence type="ECO:0000313" key="5">
    <source>
        <dbReference type="EMBL" id="MSU89533.1"/>
    </source>
</evidence>
<feature type="domain" description="Nudix hydrolase" evidence="4">
    <location>
        <begin position="13"/>
        <end position="144"/>
    </location>
</feature>
<dbReference type="GO" id="GO:0016787">
    <property type="term" value="F:hydrolase activity"/>
    <property type="evidence" value="ECO:0007669"/>
    <property type="project" value="UniProtKB-KW"/>
</dbReference>
<keyword evidence="2 3" id="KW-0378">Hydrolase</keyword>
<dbReference type="Pfam" id="PF00293">
    <property type="entry name" value="NUDIX"/>
    <property type="match status" value="1"/>
</dbReference>
<dbReference type="InterPro" id="IPR015797">
    <property type="entry name" value="NUDIX_hydrolase-like_dom_sf"/>
</dbReference>